<evidence type="ECO:0000313" key="2">
    <source>
        <dbReference type="Proteomes" id="UP001184614"/>
    </source>
</evidence>
<comment type="caution">
    <text evidence="1">The sequence shown here is derived from an EMBL/GenBank/DDBJ whole genome shotgun (WGS) entry which is preliminary data.</text>
</comment>
<keyword evidence="2" id="KW-1185">Reference proteome</keyword>
<accession>A0ABU1MBE7</accession>
<organism evidence="1 2">
    <name type="scientific">Brucella pseudogrignonensis</name>
    <dbReference type="NCBI Taxonomy" id="419475"/>
    <lineage>
        <taxon>Bacteria</taxon>
        <taxon>Pseudomonadati</taxon>
        <taxon>Pseudomonadota</taxon>
        <taxon>Alphaproteobacteria</taxon>
        <taxon>Hyphomicrobiales</taxon>
        <taxon>Brucellaceae</taxon>
        <taxon>Brucella/Ochrobactrum group</taxon>
        <taxon>Brucella</taxon>
    </lineage>
</organism>
<name>A0ABU1MBE7_9HYPH</name>
<proteinExistence type="predicted"/>
<sequence length="49" mass="5503">MENTVGTPSDLMPPDMVVKRKKLGKANVMLMVERVTCLTVLLRNTDRLS</sequence>
<reference evidence="1 2" key="1">
    <citation type="submission" date="2023-07" db="EMBL/GenBank/DDBJ databases">
        <title>Sorghum-associated microbial communities from plants grown in Nebraska, USA.</title>
        <authorList>
            <person name="Schachtman D."/>
        </authorList>
    </citation>
    <scope>NUCLEOTIDE SEQUENCE [LARGE SCALE GENOMIC DNA]</scope>
    <source>
        <strain evidence="1 2">DS1730</strain>
    </source>
</reference>
<dbReference type="EMBL" id="JAVDQT010000005">
    <property type="protein sequence ID" value="MDR6433364.1"/>
    <property type="molecule type" value="Genomic_DNA"/>
</dbReference>
<evidence type="ECO:0000313" key="1">
    <source>
        <dbReference type="EMBL" id="MDR6433364.1"/>
    </source>
</evidence>
<dbReference type="Proteomes" id="UP001184614">
    <property type="component" value="Unassembled WGS sequence"/>
</dbReference>
<dbReference type="RefSeq" id="WP_404989655.1">
    <property type="nucleotide sequence ID" value="NZ_JAVDQT010000005.1"/>
</dbReference>
<gene>
    <name evidence="1" type="ORF">J2782_003110</name>
</gene>
<protein>
    <submittedName>
        <fullName evidence="1">Uncharacterized protein</fullName>
    </submittedName>
</protein>